<dbReference type="RefSeq" id="WP_116722013.1">
    <property type="nucleotide sequence ID" value="NZ_CP011524.1"/>
</dbReference>
<name>A0A2U1CCN3_9FIRM</name>
<dbReference type="EMBL" id="QEKK01000004">
    <property type="protein sequence ID" value="PVY58611.1"/>
    <property type="molecule type" value="Genomic_DNA"/>
</dbReference>
<dbReference type="GeneID" id="93228954"/>
<comment type="caution">
    <text evidence="1">The sequence shown here is derived from an EMBL/GenBank/DDBJ whole genome shotgun (WGS) entry which is preliminary data.</text>
</comment>
<proteinExistence type="predicted"/>
<protein>
    <submittedName>
        <fullName evidence="1">Uncharacterized protein</fullName>
    </submittedName>
</protein>
<reference evidence="1 2" key="1">
    <citation type="submission" date="2018-04" db="EMBL/GenBank/DDBJ databases">
        <title>Genomic Encyclopedia of Type Strains, Phase IV (KMG-IV): sequencing the most valuable type-strain genomes for metagenomic binning, comparative biology and taxonomic classification.</title>
        <authorList>
            <person name="Goeker M."/>
        </authorList>
    </citation>
    <scope>NUCLEOTIDE SEQUENCE [LARGE SCALE GENOMIC DNA]</scope>
    <source>
        <strain evidence="1 2">DSM 26588</strain>
    </source>
</reference>
<evidence type="ECO:0000313" key="2">
    <source>
        <dbReference type="Proteomes" id="UP000245778"/>
    </source>
</evidence>
<dbReference type="AlphaFoldDB" id="A0A2U1CCN3"/>
<evidence type="ECO:0000313" key="1">
    <source>
        <dbReference type="EMBL" id="PVY58611.1"/>
    </source>
</evidence>
<dbReference type="Proteomes" id="UP000245778">
    <property type="component" value="Unassembled WGS sequence"/>
</dbReference>
<organism evidence="1 2">
    <name type="scientific">Intestinimonas butyriciproducens</name>
    <dbReference type="NCBI Taxonomy" id="1297617"/>
    <lineage>
        <taxon>Bacteria</taxon>
        <taxon>Bacillati</taxon>
        <taxon>Bacillota</taxon>
        <taxon>Clostridia</taxon>
        <taxon>Eubacteriales</taxon>
        <taxon>Intestinimonas</taxon>
    </lineage>
</organism>
<sequence>MEKDRNSMIDFLLAAYEGEPEYREQEVRLEALTDTQLKEEYEAVREKVMSDVDRNDLLEFAH</sequence>
<accession>A0A2U1CCN3</accession>
<gene>
    <name evidence="1" type="ORF">C7373_104209</name>
</gene>